<dbReference type="InterPro" id="IPR025420">
    <property type="entry name" value="DUF4143"/>
</dbReference>
<protein>
    <submittedName>
        <fullName evidence="3">AAA+ ATPase superfamily</fullName>
    </submittedName>
</protein>
<dbReference type="RefSeq" id="WP_013776734.1">
    <property type="nucleotide sequence ID" value="NC_015518.1"/>
</dbReference>
<dbReference type="PANTHER" id="PTHR33295:SF19">
    <property type="entry name" value="ARCHAEAL ATPASE"/>
    <property type="match status" value="1"/>
</dbReference>
<organism evidence="3 4">
    <name type="scientific">Acidianus hospitalis (strain W1)</name>
    <dbReference type="NCBI Taxonomy" id="933801"/>
    <lineage>
        <taxon>Archaea</taxon>
        <taxon>Thermoproteota</taxon>
        <taxon>Thermoprotei</taxon>
        <taxon>Sulfolobales</taxon>
        <taxon>Sulfolobaceae</taxon>
        <taxon>Acidianus</taxon>
    </lineage>
</organism>
<accession>F4B7S2</accession>
<sequence>MDREKILKALIDWNFWYKEQFTGYPRNYSKQVLDIMKSGFVADVIGVKRSGKSTIFNQVISHLIKEEKISPFLTLLINFEDSRFAEIDNADKLFSLLHIYREETGINGKPYIFLDEVQKVKGWEGFVRSLIDRKEAYVAVSGSTSIINKGKVREVLAGRHISVEVLPLSFSEYLEFKGVQIGREMDLLAREEEIKKLFLEFLKFGGFPAVVNSKIKDKILLNLYDDIITKDVITQCKIRQEVKLRELSLFYVSNVGNRISFRKISRSLNIPLSTVERFTSCLLDSMLIYFVPPLSPSLKEMVKGEKKVYSVDQGLSNVVGYKLNESLGSLLENAVYLELRRRYGGDSIFYYHGKNEVDFIIKINNEVRYAYQVTFTLNDEREIKGLKELEKKAGKKRVEKFIITFDDEEKEIDEIRVMKAWKWMIHFISESL</sequence>
<keyword evidence="4" id="KW-1185">Reference proteome</keyword>
<dbReference type="SUPFAM" id="SSF52540">
    <property type="entry name" value="P-loop containing nucleoside triphosphate hydrolases"/>
    <property type="match status" value="1"/>
</dbReference>
<feature type="domain" description="AAA" evidence="1">
    <location>
        <begin position="44"/>
        <end position="174"/>
    </location>
</feature>
<dbReference type="KEGG" id="aho:Ahos_1946"/>
<dbReference type="AlphaFoldDB" id="F4B7S2"/>
<dbReference type="EMBL" id="CP002535">
    <property type="protein sequence ID" value="AEE94819.1"/>
    <property type="molecule type" value="Genomic_DNA"/>
</dbReference>
<dbReference type="InterPro" id="IPR041682">
    <property type="entry name" value="AAA_14"/>
</dbReference>
<dbReference type="PANTHER" id="PTHR33295">
    <property type="entry name" value="ATPASE"/>
    <property type="match status" value="1"/>
</dbReference>
<dbReference type="HOGENOM" id="CLU_041527_1_1_2"/>
<feature type="domain" description="DUF4143" evidence="2">
    <location>
        <begin position="230"/>
        <end position="373"/>
    </location>
</feature>
<name>F4B7S2_ACIHW</name>
<evidence type="ECO:0000259" key="2">
    <source>
        <dbReference type="Pfam" id="PF13635"/>
    </source>
</evidence>
<evidence type="ECO:0000259" key="1">
    <source>
        <dbReference type="Pfam" id="PF13173"/>
    </source>
</evidence>
<reference key="2">
    <citation type="journal article" date="2011" name="Extremophiles">
        <title>Genomic analyses of Acidianus hospitalis W1 a host for studying crenarchaeal virus and plasmid life cycles.</title>
        <authorList>
            <person name="You X.Y."/>
            <person name="Liu C."/>
            <person name="Wang S.Y."/>
            <person name="Jiang C.Y."/>
            <person name="Shah S.A."/>
            <person name="Prangishvili D."/>
            <person name="Liu S.J."/>
            <person name="Garrett R.A."/>
        </authorList>
    </citation>
    <scope>NUCLEOTIDE SEQUENCE</scope>
    <source>
        <strain>W1</strain>
    </source>
</reference>
<proteinExistence type="predicted"/>
<dbReference type="eggNOG" id="arCOG03167">
    <property type="taxonomic scope" value="Archaea"/>
</dbReference>
<dbReference type="Proteomes" id="UP000008458">
    <property type="component" value="Chromosome"/>
</dbReference>
<gene>
    <name evidence="3" type="ordered locus">Ahos_1946</name>
</gene>
<dbReference type="InterPro" id="IPR027417">
    <property type="entry name" value="P-loop_NTPase"/>
</dbReference>
<dbReference type="Pfam" id="PF13635">
    <property type="entry name" value="DUF4143"/>
    <property type="match status" value="1"/>
</dbReference>
<dbReference type="Pfam" id="PF13173">
    <property type="entry name" value="AAA_14"/>
    <property type="match status" value="1"/>
</dbReference>
<evidence type="ECO:0000313" key="3">
    <source>
        <dbReference type="EMBL" id="AEE94819.1"/>
    </source>
</evidence>
<evidence type="ECO:0000313" key="4">
    <source>
        <dbReference type="Proteomes" id="UP000008458"/>
    </source>
</evidence>
<dbReference type="GeneID" id="10601445"/>
<dbReference type="OrthoDB" id="371918at2157"/>
<reference evidence="3 4" key="1">
    <citation type="journal article" date="2011" name="Extremophiles">
        <title>Genomic analysis of Acidianus hospitalis W1 a host for studying crenarchaeal virus and plasmid life cycles.</title>
        <authorList>
            <person name="You X.Y."/>
            <person name="Liu C."/>
            <person name="Wang S.Y."/>
            <person name="Jiang C.Y."/>
            <person name="Shah S.A."/>
            <person name="Prangishvili D."/>
            <person name="She Q."/>
            <person name="Liu S.J."/>
            <person name="Garrett R.A."/>
        </authorList>
    </citation>
    <scope>NUCLEOTIDE SEQUENCE [LARGE SCALE GENOMIC DNA]</scope>
    <source>
        <strain evidence="3 4">W1</strain>
    </source>
</reference>